<dbReference type="EMBL" id="JGZR01000002">
    <property type="protein sequence ID" value="KFJ04994.1"/>
    <property type="molecule type" value="Genomic_DNA"/>
</dbReference>
<dbReference type="Pfam" id="PF00092">
    <property type="entry name" value="VWA"/>
    <property type="match status" value="1"/>
</dbReference>
<proteinExistence type="predicted"/>
<keyword evidence="5" id="KW-1185">Reference proteome</keyword>
<dbReference type="STRING" id="77635.BISU_1522"/>
<evidence type="ECO:0000256" key="2">
    <source>
        <dbReference type="SAM" id="Phobius"/>
    </source>
</evidence>
<dbReference type="RefSeq" id="WP_024463726.1">
    <property type="nucleotide sequence ID" value="NZ_CP062939.1"/>
</dbReference>
<comment type="caution">
    <text evidence="4">The sequence shown here is derived from an EMBL/GenBank/DDBJ whole genome shotgun (WGS) entry which is preliminary data.</text>
</comment>
<keyword evidence="2" id="KW-0472">Membrane</keyword>
<dbReference type="AlphaFoldDB" id="A0A087EB43"/>
<dbReference type="OrthoDB" id="9814325at2"/>
<feature type="transmembrane region" description="Helical" evidence="2">
    <location>
        <begin position="12"/>
        <end position="31"/>
    </location>
</feature>
<evidence type="ECO:0000256" key="1">
    <source>
        <dbReference type="SAM" id="MobiDB-lite"/>
    </source>
</evidence>
<keyword evidence="2" id="KW-1133">Transmembrane helix</keyword>
<dbReference type="Gene3D" id="3.40.50.410">
    <property type="entry name" value="von Willebrand factor, type A domain"/>
    <property type="match status" value="1"/>
</dbReference>
<dbReference type="PROSITE" id="PS50234">
    <property type="entry name" value="VWFA"/>
    <property type="match status" value="1"/>
</dbReference>
<dbReference type="SUPFAM" id="SSF53300">
    <property type="entry name" value="vWA-like"/>
    <property type="match status" value="1"/>
</dbReference>
<accession>A0A087EB43</accession>
<sequence length="341" mass="36119">MNGLTLSPALGWPLGAAIAVAMAVLAVLTAVMHVKHRLRSDETLAACIRRTVLCLLVAVMALTPSIAAPTALRAVNTTDVVLAVDVTGSMAVEDAGYESAGGISRIDAAKQAVDGIAAAYPNSSFAALRFGVSGTLDVPLTPDTLAIRSWADTLSVEPTSLSTGSRLDAPIDQLLLTAKSIRAEHPQDAIVLYLITDGEQTSTKARRTYSSLRQYFDDAFTVGVGSTQGGKIPQTGTTPGASHEQSQWVMDPSTGQPGISAMNEKNLKDIADELSGRSVILSQGQSVASHVSDKVSRRWRVSDDAKRRERVTPIVWPFAIAAAALLTWELGAWIVMSRRSL</sequence>
<keyword evidence="2" id="KW-0812">Transmembrane</keyword>
<feature type="compositionally biased region" description="Polar residues" evidence="1">
    <location>
        <begin position="234"/>
        <end position="246"/>
    </location>
</feature>
<feature type="domain" description="VWFA" evidence="3">
    <location>
        <begin position="79"/>
        <end position="274"/>
    </location>
</feature>
<dbReference type="CDD" id="cd00198">
    <property type="entry name" value="vWFA"/>
    <property type="match status" value="1"/>
</dbReference>
<organism evidence="4 5">
    <name type="scientific">Bifidobacterium subtile</name>
    <dbReference type="NCBI Taxonomy" id="77635"/>
    <lineage>
        <taxon>Bacteria</taxon>
        <taxon>Bacillati</taxon>
        <taxon>Actinomycetota</taxon>
        <taxon>Actinomycetes</taxon>
        <taxon>Bifidobacteriales</taxon>
        <taxon>Bifidobacteriaceae</taxon>
        <taxon>Bifidobacterium</taxon>
    </lineage>
</organism>
<dbReference type="InterPro" id="IPR036465">
    <property type="entry name" value="vWFA_dom_sf"/>
</dbReference>
<evidence type="ECO:0000313" key="4">
    <source>
        <dbReference type="EMBL" id="KFJ04994.1"/>
    </source>
</evidence>
<evidence type="ECO:0000259" key="3">
    <source>
        <dbReference type="PROSITE" id="PS50234"/>
    </source>
</evidence>
<protein>
    <submittedName>
        <fullName evidence="4">von Willebrand factor, type A</fullName>
    </submittedName>
</protein>
<feature type="transmembrane region" description="Helical" evidence="2">
    <location>
        <begin position="314"/>
        <end position="336"/>
    </location>
</feature>
<name>A0A087EB43_9BIFI</name>
<dbReference type="InterPro" id="IPR002035">
    <property type="entry name" value="VWF_A"/>
</dbReference>
<feature type="transmembrane region" description="Helical" evidence="2">
    <location>
        <begin position="52"/>
        <end position="72"/>
    </location>
</feature>
<gene>
    <name evidence="4" type="ORF">BISU_1522</name>
</gene>
<feature type="region of interest" description="Disordered" evidence="1">
    <location>
        <begin position="226"/>
        <end position="246"/>
    </location>
</feature>
<evidence type="ECO:0000313" key="5">
    <source>
        <dbReference type="Proteomes" id="UP000029055"/>
    </source>
</evidence>
<dbReference type="eggNOG" id="COG2304">
    <property type="taxonomic scope" value="Bacteria"/>
</dbReference>
<dbReference type="Proteomes" id="UP000029055">
    <property type="component" value="Unassembled WGS sequence"/>
</dbReference>
<reference evidence="4 5" key="1">
    <citation type="submission" date="2014-03" db="EMBL/GenBank/DDBJ databases">
        <title>Genomics of Bifidobacteria.</title>
        <authorList>
            <person name="Ventura M."/>
            <person name="Milani C."/>
            <person name="Lugli G.A."/>
        </authorList>
    </citation>
    <scope>NUCLEOTIDE SEQUENCE [LARGE SCALE GENOMIC DNA]</scope>
    <source>
        <strain evidence="4 5">LMG 11597</strain>
    </source>
</reference>